<dbReference type="InterPro" id="IPR003593">
    <property type="entry name" value="AAA+_ATPase"/>
</dbReference>
<name>A0AAW8JAW4_9GAMM</name>
<dbReference type="InterPro" id="IPR035965">
    <property type="entry name" value="PAS-like_dom_sf"/>
</dbReference>
<dbReference type="Pfam" id="PF00989">
    <property type="entry name" value="PAS"/>
    <property type="match status" value="1"/>
</dbReference>
<evidence type="ECO:0000259" key="8">
    <source>
        <dbReference type="PROSITE" id="PS50045"/>
    </source>
</evidence>
<dbReference type="PROSITE" id="PS50112">
    <property type="entry name" value="PAS"/>
    <property type="match status" value="1"/>
</dbReference>
<dbReference type="InterPro" id="IPR000014">
    <property type="entry name" value="PAS"/>
</dbReference>
<dbReference type="InterPro" id="IPR013767">
    <property type="entry name" value="PAS_fold"/>
</dbReference>
<keyword evidence="2" id="KW-0058">Aromatic hydrocarbons catabolism</keyword>
<dbReference type="SUPFAM" id="SSF55785">
    <property type="entry name" value="PYP-like sensor domain (PAS domain)"/>
    <property type="match status" value="1"/>
</dbReference>
<dbReference type="SMART" id="SM00091">
    <property type="entry name" value="PAS"/>
    <property type="match status" value="1"/>
</dbReference>
<dbReference type="SUPFAM" id="SSF46689">
    <property type="entry name" value="Homeodomain-like"/>
    <property type="match status" value="1"/>
</dbReference>
<dbReference type="CDD" id="cd00009">
    <property type="entry name" value="AAA"/>
    <property type="match status" value="1"/>
</dbReference>
<dbReference type="Gene3D" id="3.30.450.20">
    <property type="entry name" value="PAS domain"/>
    <property type="match status" value="1"/>
</dbReference>
<proteinExistence type="predicted"/>
<keyword evidence="1" id="KW-0547">Nucleotide-binding</keyword>
<evidence type="ECO:0000259" key="9">
    <source>
        <dbReference type="PROSITE" id="PS50112"/>
    </source>
</evidence>
<reference evidence="11" key="1">
    <citation type="submission" date="2023-08" db="EMBL/GenBank/DDBJ databases">
        <title>Emergence of clinically-relevant ST2 carbapenem-resistant Acinetobacter baumannii strains in hospital sewages in Zhejiang, East of China.</title>
        <authorList>
            <person name="Kaichao C."/>
            <person name="Zhang R."/>
        </authorList>
    </citation>
    <scope>NUCLEOTIDE SEQUENCE</scope>
    <source>
        <strain evidence="11">M-RB-37</strain>
    </source>
</reference>
<dbReference type="Pfam" id="PF18024">
    <property type="entry name" value="HTH_50"/>
    <property type="match status" value="1"/>
</dbReference>
<gene>
    <name evidence="11" type="ORF">RFH47_09930</name>
</gene>
<dbReference type="Gene3D" id="3.40.50.300">
    <property type="entry name" value="P-loop containing nucleotide triphosphate hydrolases"/>
    <property type="match status" value="1"/>
</dbReference>
<dbReference type="Pfam" id="PF00158">
    <property type="entry name" value="Sigma54_activat"/>
    <property type="match status" value="1"/>
</dbReference>
<dbReference type="GO" id="GO:0006355">
    <property type="term" value="P:regulation of DNA-templated transcription"/>
    <property type="evidence" value="ECO:0007669"/>
    <property type="project" value="InterPro"/>
</dbReference>
<dbReference type="EMBL" id="JAVIDL010000017">
    <property type="protein sequence ID" value="MDQ8936048.1"/>
    <property type="molecule type" value="Genomic_DNA"/>
</dbReference>
<comment type="caution">
    <text evidence="11">The sequence shown here is derived from an EMBL/GenBank/DDBJ whole genome shotgun (WGS) entry which is preliminary data.</text>
</comment>
<dbReference type="FunFam" id="3.40.50.300:FF:000006">
    <property type="entry name" value="DNA-binding transcriptional regulator NtrC"/>
    <property type="match status" value="1"/>
</dbReference>
<dbReference type="InterPro" id="IPR000700">
    <property type="entry name" value="PAS-assoc_C"/>
</dbReference>
<dbReference type="GO" id="GO:0003677">
    <property type="term" value="F:DNA binding"/>
    <property type="evidence" value="ECO:0007669"/>
    <property type="project" value="UniProtKB-KW"/>
</dbReference>
<dbReference type="PROSITE" id="PS00676">
    <property type="entry name" value="SIGMA54_INTERACT_2"/>
    <property type="match status" value="1"/>
</dbReference>
<dbReference type="CDD" id="cd00130">
    <property type="entry name" value="PAS"/>
    <property type="match status" value="1"/>
</dbReference>
<keyword evidence="5" id="KW-0238">DNA-binding</keyword>
<dbReference type="InterPro" id="IPR027417">
    <property type="entry name" value="P-loop_NTPase"/>
</dbReference>
<evidence type="ECO:0000256" key="4">
    <source>
        <dbReference type="ARBA" id="ARBA00023015"/>
    </source>
</evidence>
<dbReference type="SMART" id="SM00382">
    <property type="entry name" value="AAA"/>
    <property type="match status" value="1"/>
</dbReference>
<dbReference type="InterPro" id="IPR030828">
    <property type="entry name" value="HTH_TyrR"/>
</dbReference>
<dbReference type="InterPro" id="IPR002078">
    <property type="entry name" value="Sigma_54_int"/>
</dbReference>
<dbReference type="InterPro" id="IPR009057">
    <property type="entry name" value="Homeodomain-like_sf"/>
</dbReference>
<dbReference type="PANTHER" id="PTHR32071:SF57">
    <property type="entry name" value="C4-DICARBOXYLATE TRANSPORT TRANSCRIPTIONAL REGULATORY PROTEIN DCTD"/>
    <property type="match status" value="1"/>
</dbReference>
<dbReference type="Pfam" id="PF25601">
    <property type="entry name" value="AAA_lid_14"/>
    <property type="match status" value="1"/>
</dbReference>
<dbReference type="RefSeq" id="WP_308975428.1">
    <property type="nucleotide sequence ID" value="NZ_JAVIDL010000017.1"/>
</dbReference>
<evidence type="ECO:0000313" key="11">
    <source>
        <dbReference type="EMBL" id="MDQ8936048.1"/>
    </source>
</evidence>
<evidence type="ECO:0000256" key="5">
    <source>
        <dbReference type="ARBA" id="ARBA00023125"/>
    </source>
</evidence>
<evidence type="ECO:0000256" key="2">
    <source>
        <dbReference type="ARBA" id="ARBA00022797"/>
    </source>
</evidence>
<dbReference type="GO" id="GO:0005524">
    <property type="term" value="F:ATP binding"/>
    <property type="evidence" value="ECO:0007669"/>
    <property type="project" value="UniProtKB-KW"/>
</dbReference>
<dbReference type="Proteomes" id="UP001243844">
    <property type="component" value="Unassembled WGS sequence"/>
</dbReference>
<dbReference type="SUPFAM" id="SSF52540">
    <property type="entry name" value="P-loop containing nucleoside triphosphate hydrolases"/>
    <property type="match status" value="1"/>
</dbReference>
<evidence type="ECO:0000256" key="1">
    <source>
        <dbReference type="ARBA" id="ARBA00022741"/>
    </source>
</evidence>
<keyword evidence="6" id="KW-0804">Transcription</keyword>
<dbReference type="PANTHER" id="PTHR32071">
    <property type="entry name" value="TRANSCRIPTIONAL REGULATORY PROTEIN"/>
    <property type="match status" value="1"/>
</dbReference>
<dbReference type="InterPro" id="IPR058031">
    <property type="entry name" value="AAA_lid_NorR"/>
</dbReference>
<dbReference type="PROSITE" id="PS50045">
    <property type="entry name" value="SIGMA54_INTERACT_4"/>
    <property type="match status" value="1"/>
</dbReference>
<dbReference type="AlphaFoldDB" id="A0AAW8JAW4"/>
<feature type="domain" description="PAC" evidence="10">
    <location>
        <begin position="96"/>
        <end position="148"/>
    </location>
</feature>
<keyword evidence="4" id="KW-0805">Transcription regulation</keyword>
<feature type="domain" description="Sigma-54 factor interaction" evidence="8">
    <location>
        <begin position="171"/>
        <end position="396"/>
    </location>
</feature>
<dbReference type="NCBIfam" id="TIGR00229">
    <property type="entry name" value="sensory_box"/>
    <property type="match status" value="1"/>
</dbReference>
<organism evidence="11 12">
    <name type="scientific">Acinetobacter rudis</name>
    <dbReference type="NCBI Taxonomy" id="632955"/>
    <lineage>
        <taxon>Bacteria</taxon>
        <taxon>Pseudomonadati</taxon>
        <taxon>Pseudomonadota</taxon>
        <taxon>Gammaproteobacteria</taxon>
        <taxon>Moraxellales</taxon>
        <taxon>Moraxellaceae</taxon>
        <taxon>Acinetobacter</taxon>
    </lineage>
</organism>
<feature type="domain" description="PAS" evidence="9">
    <location>
        <begin position="29"/>
        <end position="74"/>
    </location>
</feature>
<evidence type="ECO:0000256" key="7">
    <source>
        <dbReference type="ARBA" id="ARBA00029500"/>
    </source>
</evidence>
<dbReference type="InterPro" id="IPR025943">
    <property type="entry name" value="Sigma_54_int_dom_ATP-bd_2"/>
</dbReference>
<dbReference type="InterPro" id="IPR025662">
    <property type="entry name" value="Sigma_54_int_dom_ATP-bd_1"/>
</dbReference>
<evidence type="ECO:0000259" key="10">
    <source>
        <dbReference type="PROSITE" id="PS50113"/>
    </source>
</evidence>
<dbReference type="Gene3D" id="1.10.8.60">
    <property type="match status" value="1"/>
</dbReference>
<dbReference type="PROSITE" id="PS50113">
    <property type="entry name" value="PAC"/>
    <property type="match status" value="1"/>
</dbReference>
<dbReference type="InterPro" id="IPR025944">
    <property type="entry name" value="Sigma_54_int_dom_CS"/>
</dbReference>
<evidence type="ECO:0000256" key="3">
    <source>
        <dbReference type="ARBA" id="ARBA00022840"/>
    </source>
</evidence>
<evidence type="ECO:0000313" key="12">
    <source>
        <dbReference type="Proteomes" id="UP001243844"/>
    </source>
</evidence>
<sequence>MTVDQVIALMKGENDYFELITQDGRSIFDVEPIRSLIHAIQDGIYITDAHAVTVAVNDAYERITGLKREILIGRYMGDLVKMGYLSNSASLEVIKRQEVVTLVQTIHGSQKILVTGSPVFDRNNQLICIVTSVRDITELLRAKHAQEQLDNLFRTQAQYKINHFAHDLIISRETQRVFDLANNVAKFNSKVLLRGETGTGKSKLARYIHHISPRSEHAFLELNCSGIPDNLLEIELFGYVSGAFTGASSKGKKGLLEIAHKGTLFLDEIGDLPLSMQVKLLKVIEENRFLPVGSTEFKEVDIRIISATHRKLEEMVERGEFREDLFYRINVIDLELPPLRQRRGEILPLVHQYQNRFNEKYQLNKSVSPEVIEALSQYDWPGNIRELLNVLERMLVSSQANEIGLQDLPKHLAIQRQVEPLTLSLKERVQAFECELISAALKQYGSTRATAKALGVEQSTLVKKIARFKQ</sequence>
<protein>
    <recommendedName>
        <fullName evidence="7">HTH-type transcriptional regulatory protein TyrR</fullName>
    </recommendedName>
</protein>
<dbReference type="PROSITE" id="PS00688">
    <property type="entry name" value="SIGMA54_INTERACT_3"/>
    <property type="match status" value="1"/>
</dbReference>
<evidence type="ECO:0000256" key="6">
    <source>
        <dbReference type="ARBA" id="ARBA00023163"/>
    </source>
</evidence>
<accession>A0AAW8JAW4</accession>
<dbReference type="Gene3D" id="1.10.10.60">
    <property type="entry name" value="Homeodomain-like"/>
    <property type="match status" value="1"/>
</dbReference>
<keyword evidence="3" id="KW-0067">ATP-binding</keyword>
<dbReference type="PROSITE" id="PS00675">
    <property type="entry name" value="SIGMA54_INTERACT_1"/>
    <property type="match status" value="1"/>
</dbReference>